<dbReference type="Proteomes" id="UP000285084">
    <property type="component" value="Unassembled WGS sequence"/>
</dbReference>
<name>A0A420MD94_FUSOX</name>
<reference evidence="1 2" key="1">
    <citation type="journal article" date="2018" name="Sci. Rep.">
        <title>Characterisation of pathogen-specific regions and novel effector candidates in Fusarium oxysporum f. sp. cepae.</title>
        <authorList>
            <person name="Armitage A.D."/>
            <person name="Taylor A."/>
            <person name="Sobczyk M.K."/>
            <person name="Baxter L."/>
            <person name="Greenfield B.P."/>
            <person name="Bates H.J."/>
            <person name="Wilson F."/>
            <person name="Jackson A.C."/>
            <person name="Ott S."/>
            <person name="Harrison R.J."/>
            <person name="Clarkson J.P."/>
        </authorList>
    </citation>
    <scope>NUCLEOTIDE SEQUENCE [LARGE SCALE GENOMIC DNA]</scope>
    <source>
        <strain evidence="1 2">Fo_A13</strain>
    </source>
</reference>
<dbReference type="EMBL" id="MRCX01000329">
    <property type="protein sequence ID" value="RKK66051.1"/>
    <property type="molecule type" value="Genomic_DNA"/>
</dbReference>
<organism evidence="1 2">
    <name type="scientific">Fusarium oxysporum</name>
    <name type="common">Fusarium vascular wilt</name>
    <dbReference type="NCBI Taxonomy" id="5507"/>
    <lineage>
        <taxon>Eukaryota</taxon>
        <taxon>Fungi</taxon>
        <taxon>Dikarya</taxon>
        <taxon>Ascomycota</taxon>
        <taxon>Pezizomycotina</taxon>
        <taxon>Sordariomycetes</taxon>
        <taxon>Hypocreomycetidae</taxon>
        <taxon>Hypocreales</taxon>
        <taxon>Nectriaceae</taxon>
        <taxon>Fusarium</taxon>
        <taxon>Fusarium oxysporum species complex</taxon>
    </lineage>
</organism>
<comment type="caution">
    <text evidence="1">The sequence shown here is derived from an EMBL/GenBank/DDBJ whole genome shotgun (WGS) entry which is preliminary data.</text>
</comment>
<proteinExistence type="predicted"/>
<evidence type="ECO:0000313" key="2">
    <source>
        <dbReference type="Proteomes" id="UP000285084"/>
    </source>
</evidence>
<gene>
    <name evidence="1" type="ORF">BFJ69_g15743</name>
</gene>
<evidence type="ECO:0000313" key="1">
    <source>
        <dbReference type="EMBL" id="RKK66051.1"/>
    </source>
</evidence>
<sequence length="283" mass="31690">MNYASKEKQGHEAGDFTDGPRAKKRVCVDLALTDVHSKYPPDASNLMLNFNEAEDGEAVRVNLKTQGHQLLSSETQEEDTREFDTCFGMIRVQTSHLRLPVLLDSGNSTGQVALRIDTDIITIRNAMNFKYGGLLGRHTTCSRTIKKLYFQHGAIFEGYLLPRDTKNGVKATYDLYLIVYGMQSESDNISKLLDSARLFLQHPHFHDLSAPYQNPHYLCNPNSQTNLNSQIELSNTAPSKAAKILEDSDPLKSRLLNVMDSAHGPESFLPALPSPRLRTVLKK</sequence>
<protein>
    <submittedName>
        <fullName evidence="1">Uncharacterized protein</fullName>
    </submittedName>
</protein>
<accession>A0A420MD94</accession>
<dbReference type="AlphaFoldDB" id="A0A420MD94"/>